<reference evidence="1" key="1">
    <citation type="submission" date="2022-08" db="EMBL/GenBank/DDBJ databases">
        <title>Genome Sequence of Pycnoporus sanguineus.</title>
        <authorList>
            <person name="Buettner E."/>
        </authorList>
    </citation>
    <scope>NUCLEOTIDE SEQUENCE</scope>
    <source>
        <strain evidence="1">CG-C14</strain>
    </source>
</reference>
<gene>
    <name evidence="1" type="ORF">NUW54_g14132</name>
</gene>
<evidence type="ECO:0000313" key="1">
    <source>
        <dbReference type="EMBL" id="KAJ2965395.1"/>
    </source>
</evidence>
<comment type="caution">
    <text evidence="1">The sequence shown here is derived from an EMBL/GenBank/DDBJ whole genome shotgun (WGS) entry which is preliminary data.</text>
</comment>
<proteinExistence type="predicted"/>
<sequence>MAQPQVILRYLNLLVTPFPPVQPNDASPLGKKSYHNSRQFASIQVPTIEQKRRDVRLSMAGRAVLLSFDEFMQEFVPAPAGETEPADRFKTADFSAIPHKVEFDMYEPMTAAFNQDWLLPHDVAVATPHKADGNVASMQKIDSGLYPRDDASHDSTRWLSIELSIECKTEPTQQDPLDDSGLAPEAWAGKRKEVLGQVMCYAVLVFNNQQRTHHFTLLLLGPMARIMRWDRSGLTATNKFDYTKKPEYLAQFLWRFGRMTPEQRGHDPTAQRILPGSDDYKLMHARADIQTKARDVLSS</sequence>
<protein>
    <submittedName>
        <fullName evidence="1">Uncharacterized protein</fullName>
    </submittedName>
</protein>
<dbReference type="Proteomes" id="UP001144978">
    <property type="component" value="Unassembled WGS sequence"/>
</dbReference>
<accession>A0ACC1MF28</accession>
<evidence type="ECO:0000313" key="2">
    <source>
        <dbReference type="Proteomes" id="UP001144978"/>
    </source>
</evidence>
<organism evidence="1 2">
    <name type="scientific">Trametes sanguinea</name>
    <dbReference type="NCBI Taxonomy" id="158606"/>
    <lineage>
        <taxon>Eukaryota</taxon>
        <taxon>Fungi</taxon>
        <taxon>Dikarya</taxon>
        <taxon>Basidiomycota</taxon>
        <taxon>Agaricomycotina</taxon>
        <taxon>Agaricomycetes</taxon>
        <taxon>Polyporales</taxon>
        <taxon>Polyporaceae</taxon>
        <taxon>Trametes</taxon>
    </lineage>
</organism>
<name>A0ACC1MF28_9APHY</name>
<dbReference type="EMBL" id="JANSHE010007033">
    <property type="protein sequence ID" value="KAJ2965395.1"/>
    <property type="molecule type" value="Genomic_DNA"/>
</dbReference>
<keyword evidence="2" id="KW-1185">Reference proteome</keyword>